<evidence type="ECO:0000313" key="5">
    <source>
        <dbReference type="Proteomes" id="UP000533598"/>
    </source>
</evidence>
<dbReference type="Pfam" id="PF01497">
    <property type="entry name" value="Peripla_BP_2"/>
    <property type="match status" value="1"/>
</dbReference>
<dbReference type="EMBL" id="JACHMH010000001">
    <property type="protein sequence ID" value="MBB4681662.1"/>
    <property type="molecule type" value="Genomic_DNA"/>
</dbReference>
<comment type="similarity">
    <text evidence="1">Belongs to the bacterial solute-binding protein 8 family.</text>
</comment>
<dbReference type="PANTHER" id="PTHR30535">
    <property type="entry name" value="VITAMIN B12-BINDING PROTEIN"/>
    <property type="match status" value="1"/>
</dbReference>
<organism evidence="4 5">
    <name type="scientific">Crossiella cryophila</name>
    <dbReference type="NCBI Taxonomy" id="43355"/>
    <lineage>
        <taxon>Bacteria</taxon>
        <taxon>Bacillati</taxon>
        <taxon>Actinomycetota</taxon>
        <taxon>Actinomycetes</taxon>
        <taxon>Pseudonocardiales</taxon>
        <taxon>Pseudonocardiaceae</taxon>
        <taxon>Crossiella</taxon>
    </lineage>
</organism>
<dbReference type="InterPro" id="IPR050902">
    <property type="entry name" value="ABC_Transporter_SBP"/>
</dbReference>
<proteinExistence type="inferred from homology"/>
<feature type="chain" id="PRO_5031122471" evidence="2">
    <location>
        <begin position="25"/>
        <end position="399"/>
    </location>
</feature>
<evidence type="ECO:0000256" key="1">
    <source>
        <dbReference type="ARBA" id="ARBA00008814"/>
    </source>
</evidence>
<dbReference type="PANTHER" id="PTHR30535:SF34">
    <property type="entry name" value="MOLYBDATE-BINDING PROTEIN MOLA"/>
    <property type="match status" value="1"/>
</dbReference>
<dbReference type="SUPFAM" id="SSF53807">
    <property type="entry name" value="Helical backbone' metal receptor"/>
    <property type="match status" value="1"/>
</dbReference>
<name>A0A7W7CIL7_9PSEU</name>
<dbReference type="AlphaFoldDB" id="A0A7W7CIL7"/>
<reference evidence="4 5" key="1">
    <citation type="submission" date="2020-08" db="EMBL/GenBank/DDBJ databases">
        <title>Sequencing the genomes of 1000 actinobacteria strains.</title>
        <authorList>
            <person name="Klenk H.-P."/>
        </authorList>
    </citation>
    <scope>NUCLEOTIDE SEQUENCE [LARGE SCALE GENOMIC DNA]</scope>
    <source>
        <strain evidence="4 5">DSM 44230</strain>
    </source>
</reference>
<dbReference type="Proteomes" id="UP000533598">
    <property type="component" value="Unassembled WGS sequence"/>
</dbReference>
<accession>A0A7W7CIL7</accession>
<comment type="caution">
    <text evidence="4">The sequence shown here is derived from an EMBL/GenBank/DDBJ whole genome shotgun (WGS) entry which is preliminary data.</text>
</comment>
<gene>
    <name evidence="4" type="ORF">HNR67_007780</name>
</gene>
<feature type="signal peptide" evidence="2">
    <location>
        <begin position="1"/>
        <end position="24"/>
    </location>
</feature>
<protein>
    <submittedName>
        <fullName evidence="4">Iron complex transport system substrate-binding protein</fullName>
    </submittedName>
</protein>
<dbReference type="Gene3D" id="3.40.50.1980">
    <property type="entry name" value="Nitrogenase molybdenum iron protein domain"/>
    <property type="match status" value="2"/>
</dbReference>
<keyword evidence="2" id="KW-0732">Signal</keyword>
<dbReference type="PROSITE" id="PS51257">
    <property type="entry name" value="PROKAR_LIPOPROTEIN"/>
    <property type="match status" value="1"/>
</dbReference>
<evidence type="ECO:0000313" key="4">
    <source>
        <dbReference type="EMBL" id="MBB4681662.1"/>
    </source>
</evidence>
<dbReference type="GO" id="GO:0071281">
    <property type="term" value="P:cellular response to iron ion"/>
    <property type="evidence" value="ECO:0007669"/>
    <property type="project" value="TreeGrafter"/>
</dbReference>
<sequence length="399" mass="42910">MPRLSLALAATSLLLLGACAGAPAAEPGDAGCARNYEAGRDYFPDKVSAEVSTQWQVQYRQHYKLLKVNAGPKTSLEQNDTAPRSYVLYQCGTPKPELTGELAGATAIRVPVRKAIDNPATLLGAFEVLAPEVLAGYGEFPNTDTAPTHLPQVNRRIVDKTAIGVGHGDKLDTERVLNLGPEVMFAASGDKARFDKLGQGGVGVVFYDPFNEPPLGSAEAVKFLSLFTNSEAKATAHYTGVRTRYRELTAKATAAQGKPSVLVGINGHGRDFLTPQHDYLEPTLVRDAGGRTVFDLPGKVLQRVPMETMIEQGASAEFWFRPDFVGKGMTVKKILEAEPRLSRITALTSGKGIDRADPRVYAAAGLVNPDKLLADLVSVLHPEVQPGHQLAFLRRIEAG</sequence>
<feature type="domain" description="Fe/B12 periplasmic-binding" evidence="3">
    <location>
        <begin position="113"/>
        <end position="384"/>
    </location>
</feature>
<evidence type="ECO:0000256" key="2">
    <source>
        <dbReference type="SAM" id="SignalP"/>
    </source>
</evidence>
<evidence type="ECO:0000259" key="3">
    <source>
        <dbReference type="PROSITE" id="PS50983"/>
    </source>
</evidence>
<dbReference type="RefSeq" id="WP_185008404.1">
    <property type="nucleotide sequence ID" value="NZ_BAAAUI010000014.1"/>
</dbReference>
<dbReference type="InterPro" id="IPR002491">
    <property type="entry name" value="ABC_transptr_periplasmic_BD"/>
</dbReference>
<keyword evidence="5" id="KW-1185">Reference proteome</keyword>
<dbReference type="PROSITE" id="PS50983">
    <property type="entry name" value="FE_B12_PBP"/>
    <property type="match status" value="1"/>
</dbReference>